<dbReference type="RefSeq" id="WP_079727396.1">
    <property type="nucleotide sequence ID" value="NZ_FUZP01000001.1"/>
</dbReference>
<keyword evidence="5" id="KW-1185">Reference proteome</keyword>
<dbReference type="AlphaFoldDB" id="A0A1T5J9D3"/>
<proteinExistence type="predicted"/>
<dbReference type="InterPro" id="IPR012340">
    <property type="entry name" value="NA-bd_OB-fold"/>
</dbReference>
<name>A0A1T5J9D3_9MICO</name>
<dbReference type="Pfam" id="PF00436">
    <property type="entry name" value="SSB"/>
    <property type="match status" value="1"/>
</dbReference>
<organism evidence="4 5">
    <name type="scientific">Okibacterium fritillariae</name>
    <dbReference type="NCBI Taxonomy" id="123320"/>
    <lineage>
        <taxon>Bacteria</taxon>
        <taxon>Bacillati</taxon>
        <taxon>Actinomycetota</taxon>
        <taxon>Actinomycetes</taxon>
        <taxon>Micrococcales</taxon>
        <taxon>Microbacteriaceae</taxon>
        <taxon>Okibacterium</taxon>
    </lineage>
</organism>
<accession>A0A1T5J9D3</accession>
<dbReference type="Gene3D" id="2.40.50.140">
    <property type="entry name" value="Nucleic acid-binding proteins"/>
    <property type="match status" value="1"/>
</dbReference>
<dbReference type="SUPFAM" id="SSF50249">
    <property type="entry name" value="Nucleic acid-binding proteins"/>
    <property type="match status" value="1"/>
</dbReference>
<dbReference type="GO" id="GO:0009295">
    <property type="term" value="C:nucleoid"/>
    <property type="evidence" value="ECO:0007669"/>
    <property type="project" value="TreeGrafter"/>
</dbReference>
<dbReference type="EMBL" id="FUZP01000001">
    <property type="protein sequence ID" value="SKC47853.1"/>
    <property type="molecule type" value="Genomic_DNA"/>
</dbReference>
<dbReference type="PANTHER" id="PTHR10302:SF27">
    <property type="entry name" value="SINGLE-STRANDED DNA-BINDING PROTEIN"/>
    <property type="match status" value="1"/>
</dbReference>
<dbReference type="InterPro" id="IPR011344">
    <property type="entry name" value="ssDNA-bd"/>
</dbReference>
<sequence>MNDMITATGIVGTIPRFLHTTEGLAIASFRLASTQRRYDRAAAAWVDGETNWYTVSAYRQLAENLAESLTKGDRVIVTGRLKVRQWQTGEKSGLAVEVDAEAVGHDLLWGRTIFTKSLGPRPDAARPTPDLGIPQAEWHIAAPAEHMADAVASASAA</sequence>
<dbReference type="Proteomes" id="UP000190857">
    <property type="component" value="Unassembled WGS sequence"/>
</dbReference>
<evidence type="ECO:0000256" key="1">
    <source>
        <dbReference type="ARBA" id="ARBA00023125"/>
    </source>
</evidence>
<protein>
    <recommendedName>
        <fullName evidence="3">Single-stranded DNA-binding protein</fullName>
    </recommendedName>
</protein>
<keyword evidence="1 2" id="KW-0238">DNA-binding</keyword>
<dbReference type="STRING" id="123320.SAMN06309945_1338"/>
<dbReference type="PANTHER" id="PTHR10302">
    <property type="entry name" value="SINGLE-STRANDED DNA-BINDING PROTEIN"/>
    <property type="match status" value="1"/>
</dbReference>
<gene>
    <name evidence="4" type="ORF">SAMN06309945_1338</name>
</gene>
<dbReference type="GO" id="GO:0006260">
    <property type="term" value="P:DNA replication"/>
    <property type="evidence" value="ECO:0007669"/>
    <property type="project" value="InterPro"/>
</dbReference>
<dbReference type="CDD" id="cd04496">
    <property type="entry name" value="SSB_OBF"/>
    <property type="match status" value="1"/>
</dbReference>
<dbReference type="OrthoDB" id="4427276at2"/>
<evidence type="ECO:0000256" key="3">
    <source>
        <dbReference type="RuleBase" id="RU000524"/>
    </source>
</evidence>
<evidence type="ECO:0000313" key="4">
    <source>
        <dbReference type="EMBL" id="SKC47853.1"/>
    </source>
</evidence>
<dbReference type="NCBIfam" id="TIGR00621">
    <property type="entry name" value="ssb"/>
    <property type="match status" value="1"/>
</dbReference>
<dbReference type="GO" id="GO:0003697">
    <property type="term" value="F:single-stranded DNA binding"/>
    <property type="evidence" value="ECO:0007669"/>
    <property type="project" value="InterPro"/>
</dbReference>
<evidence type="ECO:0000256" key="2">
    <source>
        <dbReference type="PROSITE-ProRule" id="PRU00252"/>
    </source>
</evidence>
<reference evidence="4 5" key="1">
    <citation type="submission" date="2017-02" db="EMBL/GenBank/DDBJ databases">
        <authorList>
            <person name="Peterson S.W."/>
        </authorList>
    </citation>
    <scope>NUCLEOTIDE SEQUENCE [LARGE SCALE GENOMIC DNA]</scope>
    <source>
        <strain evidence="4 5">VKM Ac-2059</strain>
    </source>
</reference>
<dbReference type="InterPro" id="IPR000424">
    <property type="entry name" value="Primosome_PriB/ssb"/>
</dbReference>
<dbReference type="PROSITE" id="PS50935">
    <property type="entry name" value="SSB"/>
    <property type="match status" value="1"/>
</dbReference>
<evidence type="ECO:0000313" key="5">
    <source>
        <dbReference type="Proteomes" id="UP000190857"/>
    </source>
</evidence>